<dbReference type="AlphaFoldDB" id="A0A7W3P477"/>
<comment type="caution">
    <text evidence="2">The sequence shown here is derived from an EMBL/GenBank/DDBJ whole genome shotgun (WGS) entry which is preliminary data.</text>
</comment>
<feature type="region of interest" description="Disordered" evidence="1">
    <location>
        <begin position="1"/>
        <end position="52"/>
    </location>
</feature>
<evidence type="ECO:0008006" key="4">
    <source>
        <dbReference type="Google" id="ProtNLM"/>
    </source>
</evidence>
<keyword evidence="3" id="KW-1185">Reference proteome</keyword>
<organism evidence="2 3">
    <name type="scientific">Microlunatus kandeliicorticis</name>
    <dbReference type="NCBI Taxonomy" id="1759536"/>
    <lineage>
        <taxon>Bacteria</taxon>
        <taxon>Bacillati</taxon>
        <taxon>Actinomycetota</taxon>
        <taxon>Actinomycetes</taxon>
        <taxon>Propionibacteriales</taxon>
        <taxon>Propionibacteriaceae</taxon>
        <taxon>Microlunatus</taxon>
    </lineage>
</organism>
<dbReference type="Gene3D" id="3.40.30.10">
    <property type="entry name" value="Glutaredoxin"/>
    <property type="match status" value="1"/>
</dbReference>
<protein>
    <recommendedName>
        <fullName evidence="4">Sucrase/ferredoxin-like</fullName>
    </recommendedName>
</protein>
<dbReference type="PANTHER" id="PTHR31902:SF22">
    <property type="entry name" value="SLL1203 PROTEIN"/>
    <property type="match status" value="1"/>
</dbReference>
<reference evidence="2 3" key="1">
    <citation type="submission" date="2020-07" db="EMBL/GenBank/DDBJ databases">
        <title>Sequencing the genomes of 1000 actinobacteria strains.</title>
        <authorList>
            <person name="Klenk H.-P."/>
        </authorList>
    </citation>
    <scope>NUCLEOTIDE SEQUENCE [LARGE SCALE GENOMIC DNA]</scope>
    <source>
        <strain evidence="2 3">DSM 100723</strain>
    </source>
</reference>
<dbReference type="CDD" id="cd03062">
    <property type="entry name" value="TRX_Fd_Sucrase"/>
    <property type="match status" value="1"/>
</dbReference>
<sequence length="334" mass="35791">MPPTTGVDPSRAAGGPESPSTPELERLARGTTARCSDAARERGDQLSGTAPPATRWLLVEHPGAWGLDELAGSDLDEATQRHLRAAANHAEARLLTIRRPGRRGSLVPAEKRWMVARRGAATVQGHWREPADLEAAVRELEQPTSERATGSPLILVCTQGARDVCCALRGRPVAAELARHWPEETWEVSHVGGDRFAPNVVLLPDGVYYGRLDPETAPGVVADHLAGRVRTDHLRGYAGYPPPAQAAMTVLLDRLGRDAHTLRYLGTVGDRFNGWQVSFAVGDDGIEVQMSASAAPEARLTCRAVSETSSLLYRVEDIDGPAGLVGQGAIRPPS</sequence>
<dbReference type="Proteomes" id="UP000523079">
    <property type="component" value="Unassembled WGS sequence"/>
</dbReference>
<accession>A0A7W3P477</accession>
<dbReference type="SUPFAM" id="SSF52833">
    <property type="entry name" value="Thioredoxin-like"/>
    <property type="match status" value="1"/>
</dbReference>
<dbReference type="EMBL" id="JACGWT010000001">
    <property type="protein sequence ID" value="MBA8792583.1"/>
    <property type="molecule type" value="Genomic_DNA"/>
</dbReference>
<dbReference type="InterPro" id="IPR036249">
    <property type="entry name" value="Thioredoxin-like_sf"/>
</dbReference>
<evidence type="ECO:0000313" key="3">
    <source>
        <dbReference type="Proteomes" id="UP000523079"/>
    </source>
</evidence>
<dbReference type="Pfam" id="PF06999">
    <property type="entry name" value="Suc_Fer-like"/>
    <property type="match status" value="1"/>
</dbReference>
<evidence type="ECO:0000256" key="1">
    <source>
        <dbReference type="SAM" id="MobiDB-lite"/>
    </source>
</evidence>
<name>A0A7W3P477_9ACTN</name>
<gene>
    <name evidence="2" type="ORF">FHX74_000177</name>
</gene>
<proteinExistence type="predicted"/>
<dbReference type="InterPro" id="IPR009737">
    <property type="entry name" value="Aim32/Apd1-like"/>
</dbReference>
<dbReference type="RefSeq" id="WP_182558214.1">
    <property type="nucleotide sequence ID" value="NZ_JACGWT010000001.1"/>
</dbReference>
<dbReference type="PANTHER" id="PTHR31902">
    <property type="entry name" value="ACTIN PATCHES DISTAL PROTEIN 1"/>
    <property type="match status" value="1"/>
</dbReference>
<evidence type="ECO:0000313" key="2">
    <source>
        <dbReference type="EMBL" id="MBA8792583.1"/>
    </source>
</evidence>